<gene>
    <name evidence="2" type="ORF">MsAg5_05820</name>
</gene>
<evidence type="ECO:0000313" key="2">
    <source>
        <dbReference type="EMBL" id="MDV0446730.1"/>
    </source>
</evidence>
<reference evidence="2" key="1">
    <citation type="submission" date="2023-06" db="EMBL/GenBank/DDBJ databases">
        <title>Genome sequence of Methanosarcinaceae archaeon Ag5.</title>
        <authorList>
            <person name="Protasov E."/>
            <person name="Platt K."/>
            <person name="Poehlein A."/>
            <person name="Daniel R."/>
            <person name="Brune A."/>
        </authorList>
    </citation>
    <scope>NUCLEOTIDE SEQUENCE</scope>
    <source>
        <strain evidence="2">Ag5</strain>
    </source>
</reference>
<evidence type="ECO:0000313" key="3">
    <source>
        <dbReference type="Proteomes" id="UP001271789"/>
    </source>
</evidence>
<protein>
    <submittedName>
        <fullName evidence="2">Uncharacterized protein</fullName>
    </submittedName>
</protein>
<evidence type="ECO:0000256" key="1">
    <source>
        <dbReference type="SAM" id="Phobius"/>
    </source>
</evidence>
<keyword evidence="3" id="KW-1185">Reference proteome</keyword>
<dbReference type="Proteomes" id="UP001271789">
    <property type="component" value="Unassembled WGS sequence"/>
</dbReference>
<sequence>MNIQLENIFANIIIIFLGMTGGIALAEILKTPLKKCKECGNRSYLGEQNCMFCGGPFK</sequence>
<comment type="caution">
    <text evidence="2">The sequence shown here is derived from an EMBL/GenBank/DDBJ whole genome shotgun (WGS) entry which is preliminary data.</text>
</comment>
<dbReference type="EMBL" id="JAWDKD010000011">
    <property type="protein sequence ID" value="MDV0446730.1"/>
    <property type="molecule type" value="Genomic_DNA"/>
</dbReference>
<proteinExistence type="predicted"/>
<keyword evidence="1" id="KW-1133">Transmembrane helix</keyword>
<keyword evidence="1" id="KW-0472">Membrane</keyword>
<dbReference type="RefSeq" id="WP_338099136.1">
    <property type="nucleotide sequence ID" value="NZ_JAWDKD010000011.1"/>
</dbReference>
<feature type="transmembrane region" description="Helical" evidence="1">
    <location>
        <begin position="12"/>
        <end position="29"/>
    </location>
</feature>
<name>A0AAE4MHJ4_9EURY</name>
<organism evidence="2 3">
    <name type="scientific">Methanolapillus africanus</name>
    <dbReference type="NCBI Taxonomy" id="3028297"/>
    <lineage>
        <taxon>Archaea</taxon>
        <taxon>Methanobacteriati</taxon>
        <taxon>Methanobacteriota</taxon>
        <taxon>Stenosarchaea group</taxon>
        <taxon>Methanomicrobia</taxon>
        <taxon>Methanosarcinales</taxon>
        <taxon>Methanosarcinaceae</taxon>
        <taxon>Methanolapillus</taxon>
    </lineage>
</organism>
<dbReference type="AlphaFoldDB" id="A0AAE4MHJ4"/>
<keyword evidence="1" id="KW-0812">Transmembrane</keyword>
<accession>A0AAE4MHJ4</accession>